<protein>
    <recommendedName>
        <fullName evidence="3">Glycosyl hydrolases family 39 N-terminal catalytic domain-containing protein</fullName>
    </recommendedName>
</protein>
<comment type="caution">
    <text evidence="4">The sequence shown here is derived from an EMBL/GenBank/DDBJ whole genome shotgun (WGS) entry which is preliminary data.</text>
</comment>
<evidence type="ECO:0000313" key="5">
    <source>
        <dbReference type="Proteomes" id="UP001596154"/>
    </source>
</evidence>
<proteinExistence type="predicted"/>
<dbReference type="RefSeq" id="WP_381020953.1">
    <property type="nucleotide sequence ID" value="NZ_JBHSNY010000004.1"/>
</dbReference>
<accession>A0ABW0UQV4</accession>
<keyword evidence="5" id="KW-1185">Reference proteome</keyword>
<dbReference type="Gene3D" id="2.60.40.1500">
    <property type="entry name" value="Glycosyl hydrolase domain, family 39"/>
    <property type="match status" value="1"/>
</dbReference>
<reference evidence="5" key="1">
    <citation type="journal article" date="2019" name="Int. J. Syst. Evol. Microbiol.">
        <title>The Global Catalogue of Microorganisms (GCM) 10K type strain sequencing project: providing services to taxonomists for standard genome sequencing and annotation.</title>
        <authorList>
            <consortium name="The Broad Institute Genomics Platform"/>
            <consortium name="The Broad Institute Genome Sequencing Center for Infectious Disease"/>
            <person name="Wu L."/>
            <person name="Ma J."/>
        </authorList>
    </citation>
    <scope>NUCLEOTIDE SEQUENCE [LARGE SCALE GENOMIC DNA]</scope>
    <source>
        <strain evidence="5">CGMCC 4.7248</strain>
    </source>
</reference>
<dbReference type="InterPro" id="IPR049166">
    <property type="entry name" value="GH39_cat"/>
</dbReference>
<sequence length="114" mass="12889">MIRVPAEPAGRPSVPVAGGEVFVRRSRVDEEHGNAYTAWRHMGSPRSPRPGQLDVLHEAAEPARAHSRLPVRNGRTDLPLTLGRHEITLVELTPLQDETPPWWDERRLLGREPR</sequence>
<gene>
    <name evidence="4" type="ORF">ACFPZJ_13590</name>
</gene>
<dbReference type="EMBL" id="JBHSNY010000004">
    <property type="protein sequence ID" value="MFC5634794.1"/>
    <property type="molecule type" value="Genomic_DNA"/>
</dbReference>
<evidence type="ECO:0000256" key="1">
    <source>
        <dbReference type="ARBA" id="ARBA00022801"/>
    </source>
</evidence>
<organism evidence="4 5">
    <name type="scientific">Streptomyces bullii</name>
    <dbReference type="NCBI Taxonomy" id="349910"/>
    <lineage>
        <taxon>Bacteria</taxon>
        <taxon>Bacillati</taxon>
        <taxon>Actinomycetota</taxon>
        <taxon>Actinomycetes</taxon>
        <taxon>Kitasatosporales</taxon>
        <taxon>Streptomycetaceae</taxon>
        <taxon>Streptomyces</taxon>
    </lineage>
</organism>
<dbReference type="Pfam" id="PF01229">
    <property type="entry name" value="Glyco_hydro_39"/>
    <property type="match status" value="1"/>
</dbReference>
<keyword evidence="1" id="KW-0378">Hydrolase</keyword>
<dbReference type="Proteomes" id="UP001596154">
    <property type="component" value="Unassembled WGS sequence"/>
</dbReference>
<dbReference type="SUPFAM" id="SSF51011">
    <property type="entry name" value="Glycosyl hydrolase domain"/>
    <property type="match status" value="1"/>
</dbReference>
<name>A0ABW0UQV4_9ACTN</name>
<feature type="domain" description="Glycosyl hydrolases family 39 N-terminal catalytic" evidence="3">
    <location>
        <begin position="17"/>
        <end position="69"/>
    </location>
</feature>
<evidence type="ECO:0000256" key="2">
    <source>
        <dbReference type="ARBA" id="ARBA00023295"/>
    </source>
</evidence>
<keyword evidence="2" id="KW-0326">Glycosidase</keyword>
<evidence type="ECO:0000313" key="4">
    <source>
        <dbReference type="EMBL" id="MFC5634794.1"/>
    </source>
</evidence>
<evidence type="ECO:0000259" key="3">
    <source>
        <dbReference type="Pfam" id="PF01229"/>
    </source>
</evidence>